<dbReference type="PANTHER" id="PTHR47642:SF5">
    <property type="entry name" value="ATP-DEPENDENT DNA HELICASE"/>
    <property type="match status" value="1"/>
</dbReference>
<dbReference type="CDD" id="cd18809">
    <property type="entry name" value="SF1_C_RecD"/>
    <property type="match status" value="1"/>
</dbReference>
<sequence length="79" mass="8879">MAKFYSKQGETLQRTQLLLLPCWAATLHKVWGLSLDAAIIDLGPKMFEDGMAYVALSRVRTLQIVALLGLVEKKSHHQQ</sequence>
<dbReference type="InterPro" id="IPR027417">
    <property type="entry name" value="P-loop_NTPase"/>
</dbReference>
<dbReference type="OrthoDB" id="416437at2759"/>
<evidence type="ECO:0000313" key="1">
    <source>
        <dbReference type="EnsemblMetazoa" id="Aqu2.1.42437_001"/>
    </source>
</evidence>
<reference evidence="1" key="1">
    <citation type="submission" date="2017-05" db="UniProtKB">
        <authorList>
            <consortium name="EnsemblMetazoa"/>
        </authorList>
    </citation>
    <scope>IDENTIFICATION</scope>
</reference>
<proteinExistence type="predicted"/>
<dbReference type="InterPro" id="IPR051055">
    <property type="entry name" value="PIF1_helicase"/>
</dbReference>
<dbReference type="PANTHER" id="PTHR47642">
    <property type="entry name" value="ATP-DEPENDENT DNA HELICASE"/>
    <property type="match status" value="1"/>
</dbReference>
<protein>
    <submittedName>
        <fullName evidence="1">ATP-dependent DNA helicase</fullName>
    </submittedName>
</protein>
<dbReference type="AlphaFoldDB" id="A0A1X7VQT2"/>
<dbReference type="InParanoid" id="A0A1X7VQT2"/>
<name>A0A1X7VQT2_AMPQE</name>
<dbReference type="EnsemblMetazoa" id="Aqu2.1.42437_001">
    <property type="protein sequence ID" value="Aqu2.1.42437_001"/>
    <property type="gene ID" value="Aqu2.1.42437"/>
</dbReference>
<dbReference type="SUPFAM" id="SSF52540">
    <property type="entry name" value="P-loop containing nucleoside triphosphate hydrolases"/>
    <property type="match status" value="1"/>
</dbReference>
<accession>A0A1X7VQT2</accession>
<organism evidence="1">
    <name type="scientific">Amphimedon queenslandica</name>
    <name type="common">Sponge</name>
    <dbReference type="NCBI Taxonomy" id="400682"/>
    <lineage>
        <taxon>Eukaryota</taxon>
        <taxon>Metazoa</taxon>
        <taxon>Porifera</taxon>
        <taxon>Demospongiae</taxon>
        <taxon>Heteroscleromorpha</taxon>
        <taxon>Haplosclerida</taxon>
        <taxon>Niphatidae</taxon>
        <taxon>Amphimedon</taxon>
    </lineage>
</organism>